<feature type="region of interest" description="Disordered" evidence="18">
    <location>
        <begin position="529"/>
        <end position="583"/>
    </location>
</feature>
<dbReference type="EC" id="3.1.3.1" evidence="3 17"/>
<dbReference type="PROSITE" id="PS00123">
    <property type="entry name" value="ALKALINE_PHOSPHATASE"/>
    <property type="match status" value="1"/>
</dbReference>
<dbReference type="AlphaFoldDB" id="A0AAW0TYT8"/>
<dbReference type="GO" id="GO:0046872">
    <property type="term" value="F:metal ion binding"/>
    <property type="evidence" value="ECO:0007669"/>
    <property type="project" value="UniProtKB-KW"/>
</dbReference>
<dbReference type="EMBL" id="JARAKH010000023">
    <property type="protein sequence ID" value="KAK8391800.1"/>
    <property type="molecule type" value="Genomic_DNA"/>
</dbReference>
<evidence type="ECO:0000256" key="10">
    <source>
        <dbReference type="ARBA" id="ARBA00022842"/>
    </source>
</evidence>
<feature type="binding site" evidence="15">
    <location>
        <position position="67"/>
    </location>
    <ligand>
        <name>Zn(2+)</name>
        <dbReference type="ChEBI" id="CHEBI:29105"/>
        <label>2</label>
    </ligand>
</feature>
<evidence type="ECO:0000256" key="16">
    <source>
        <dbReference type="RuleBase" id="RU003946"/>
    </source>
</evidence>
<dbReference type="InterPro" id="IPR001952">
    <property type="entry name" value="Alkaline_phosphatase"/>
</dbReference>
<keyword evidence="6" id="KW-0336">GPI-anchor</keyword>
<proteinExistence type="inferred from homology"/>
<comment type="caution">
    <text evidence="20">The sequence shown here is derived from an EMBL/GenBank/DDBJ whole genome shotgun (WGS) entry which is preliminary data.</text>
</comment>
<evidence type="ECO:0000313" key="21">
    <source>
        <dbReference type="Proteomes" id="UP001487740"/>
    </source>
</evidence>
<evidence type="ECO:0000256" key="8">
    <source>
        <dbReference type="ARBA" id="ARBA00022801"/>
    </source>
</evidence>
<feature type="binding site" evidence="15">
    <location>
        <position position="463"/>
    </location>
    <ligand>
        <name>Zn(2+)</name>
        <dbReference type="ChEBI" id="CHEBI:29105"/>
        <label>2</label>
    </ligand>
</feature>
<keyword evidence="5" id="KW-0597">Phosphoprotein</keyword>
<sequence length="583" mass="64183">MAESRRLSWSSPRSILLLVVLGVTCRTGSGLEGRQHWWNVARRELREALNTRDNWNVAKNVILFLGDGMGITTNTAARIFKGQKLGMNGEEGYLSWERFPNAALMKTYNEDKQVPDSAATATAFLCGVKTNFFTIGLDSSVKLDDCTASKNKATHTPSILQWAQEAGKHTGIVTTTRITHATPAATYAHVAHRNWECESEVKGSCTDIAHQLVHDNPGRNVKVILGGGRQTMGVKSTVVDDMTCQRNDSRDLTKEWLRSKMVKGHKARYVTTARALAQVDPEKTDFLLGLFAESHLPFEVDRRPGSIGTPSLKEMTVKALRFLKKSDEGFFLLVEGGRIDHALHDNLAHRAFEEVVAMDAAVSAALKEVDLEETLIVVTADHSHVMTINGYPTRGNDILGLVGEKGMVDNLHYTTLMFTNGPGYNYTVKNDTVMRHDPSTVDTTDVDYRYQAAVPMPPIKETHGGEDVGLWAIGPMSHLFHRTHEQHYIAHAMAYAACIGPSLDDCKRPSHSTSSSGRSLRHYYEDLAIGTPRKSPQDTKVTHTEVFKSPVDGSEQSASAPVRSCRESEVSYSVPGPAATPGQ</sequence>
<feature type="binding site" evidence="15">
    <location>
        <position position="382"/>
    </location>
    <ligand>
        <name>Zn(2+)</name>
        <dbReference type="ChEBI" id="CHEBI:29105"/>
        <label>2</label>
    </ligand>
</feature>
<comment type="cofactor">
    <cofactor evidence="15">
        <name>Mg(2+)</name>
        <dbReference type="ChEBI" id="CHEBI:18420"/>
    </cofactor>
    <text evidence="15">Binds 1 Mg(2+) ion.</text>
</comment>
<evidence type="ECO:0000313" key="20">
    <source>
        <dbReference type="EMBL" id="KAK8391800.1"/>
    </source>
</evidence>
<feature type="active site" description="Phosphoserine intermediate" evidence="14">
    <location>
        <position position="117"/>
    </location>
</feature>
<dbReference type="SUPFAM" id="SSF53649">
    <property type="entry name" value="Alkaline phosphatase-like"/>
    <property type="match status" value="1"/>
</dbReference>
<feature type="binding site" evidence="15">
    <location>
        <position position="340"/>
    </location>
    <ligand>
        <name>Zn(2+)</name>
        <dbReference type="ChEBI" id="CHEBI:29105"/>
        <label>2</label>
    </ligand>
</feature>
<evidence type="ECO:0000256" key="15">
    <source>
        <dbReference type="PIRSR" id="PIRSR601952-2"/>
    </source>
</evidence>
<keyword evidence="7 15" id="KW-0479">Metal-binding</keyword>
<dbReference type="SMART" id="SM00098">
    <property type="entry name" value="alkPPc"/>
    <property type="match status" value="1"/>
</dbReference>
<dbReference type="GO" id="GO:0004035">
    <property type="term" value="F:alkaline phosphatase activity"/>
    <property type="evidence" value="ECO:0007669"/>
    <property type="project" value="UniProtKB-EC"/>
</dbReference>
<dbReference type="GO" id="GO:0005886">
    <property type="term" value="C:plasma membrane"/>
    <property type="evidence" value="ECO:0007669"/>
    <property type="project" value="UniProtKB-SubCell"/>
</dbReference>
<comment type="catalytic activity">
    <reaction evidence="17">
        <text>a phosphate monoester + H2O = an alcohol + phosphate</text>
        <dbReference type="Rhea" id="RHEA:15017"/>
        <dbReference type="ChEBI" id="CHEBI:15377"/>
        <dbReference type="ChEBI" id="CHEBI:30879"/>
        <dbReference type="ChEBI" id="CHEBI:43474"/>
        <dbReference type="ChEBI" id="CHEBI:67140"/>
        <dbReference type="EC" id="3.1.3.1"/>
    </reaction>
</comment>
<organism evidence="20 21">
    <name type="scientific">Scylla paramamosain</name>
    <name type="common">Mud crab</name>
    <dbReference type="NCBI Taxonomy" id="85552"/>
    <lineage>
        <taxon>Eukaryota</taxon>
        <taxon>Metazoa</taxon>
        <taxon>Ecdysozoa</taxon>
        <taxon>Arthropoda</taxon>
        <taxon>Crustacea</taxon>
        <taxon>Multicrustacea</taxon>
        <taxon>Malacostraca</taxon>
        <taxon>Eumalacostraca</taxon>
        <taxon>Eucarida</taxon>
        <taxon>Decapoda</taxon>
        <taxon>Pleocyemata</taxon>
        <taxon>Brachyura</taxon>
        <taxon>Eubrachyura</taxon>
        <taxon>Portunoidea</taxon>
        <taxon>Portunidae</taxon>
        <taxon>Portuninae</taxon>
        <taxon>Scylla</taxon>
    </lineage>
</organism>
<keyword evidence="10 15" id="KW-0460">Magnesium</keyword>
<keyword evidence="19" id="KW-0732">Signal</keyword>
<dbReference type="PRINTS" id="PR00113">
    <property type="entry name" value="ALKPHPHTASE"/>
</dbReference>
<keyword evidence="8 17" id="KW-0378">Hydrolase</keyword>
<reference evidence="20 21" key="1">
    <citation type="submission" date="2023-03" db="EMBL/GenBank/DDBJ databases">
        <title>High-quality genome of Scylla paramamosain provides insights in environmental adaptation.</title>
        <authorList>
            <person name="Zhang L."/>
        </authorList>
    </citation>
    <scope>NUCLEOTIDE SEQUENCE [LARGE SCALE GENOMIC DNA]</scope>
    <source>
        <strain evidence="20">LZ_2023a</strain>
        <tissue evidence="20">Muscle</tissue>
    </source>
</reference>
<evidence type="ECO:0000256" key="18">
    <source>
        <dbReference type="SAM" id="MobiDB-lite"/>
    </source>
</evidence>
<keyword evidence="12" id="KW-0325">Glycoprotein</keyword>
<keyword evidence="4" id="KW-1003">Cell membrane</keyword>
<feature type="binding site" evidence="15">
    <location>
        <position position="381"/>
    </location>
    <ligand>
        <name>Zn(2+)</name>
        <dbReference type="ChEBI" id="CHEBI:29105"/>
        <label>2</label>
    </ligand>
</feature>
<keyword evidence="21" id="KW-1185">Reference proteome</keyword>
<evidence type="ECO:0000256" key="4">
    <source>
        <dbReference type="ARBA" id="ARBA00022475"/>
    </source>
</evidence>
<evidence type="ECO:0000256" key="1">
    <source>
        <dbReference type="ARBA" id="ARBA00004609"/>
    </source>
</evidence>
<dbReference type="PANTHER" id="PTHR11596">
    <property type="entry name" value="ALKALINE PHOSPHATASE"/>
    <property type="match status" value="1"/>
</dbReference>
<feature type="binding site" evidence="15">
    <location>
        <position position="67"/>
    </location>
    <ligand>
        <name>Mg(2+)</name>
        <dbReference type="ChEBI" id="CHEBI:18420"/>
    </ligand>
</feature>
<dbReference type="PANTHER" id="PTHR11596:SF5">
    <property type="entry name" value="ALKALINE PHOSPHATASE"/>
    <property type="match status" value="1"/>
</dbReference>
<feature type="chain" id="PRO_5043575705" description="Alkaline phosphatase" evidence="19">
    <location>
        <begin position="31"/>
        <end position="583"/>
    </location>
</feature>
<comment type="cofactor">
    <cofactor evidence="15">
        <name>Zn(2+)</name>
        <dbReference type="ChEBI" id="CHEBI:29105"/>
    </cofactor>
    <text evidence="15">Binds 2 Zn(2+) ions.</text>
</comment>
<evidence type="ECO:0000256" key="7">
    <source>
        <dbReference type="ARBA" id="ARBA00022723"/>
    </source>
</evidence>
<dbReference type="GO" id="GO:0098552">
    <property type="term" value="C:side of membrane"/>
    <property type="evidence" value="ECO:0007669"/>
    <property type="project" value="UniProtKB-KW"/>
</dbReference>
<evidence type="ECO:0000256" key="5">
    <source>
        <dbReference type="ARBA" id="ARBA00022553"/>
    </source>
</evidence>
<dbReference type="Proteomes" id="UP001487740">
    <property type="component" value="Unassembled WGS sequence"/>
</dbReference>
<feature type="binding site" evidence="15">
    <location>
        <position position="344"/>
    </location>
    <ligand>
        <name>Mg(2+)</name>
        <dbReference type="ChEBI" id="CHEBI:18420"/>
    </ligand>
</feature>
<accession>A0AAW0TYT8</accession>
<dbReference type="CDD" id="cd16012">
    <property type="entry name" value="ALP"/>
    <property type="match status" value="1"/>
</dbReference>
<name>A0AAW0TYT8_SCYPA</name>
<keyword evidence="9 15" id="KW-0862">Zinc</keyword>
<feature type="signal peptide" evidence="19">
    <location>
        <begin position="1"/>
        <end position="30"/>
    </location>
</feature>
<gene>
    <name evidence="20" type="ORF">O3P69_017440</name>
</gene>
<keyword evidence="11" id="KW-0472">Membrane</keyword>
<evidence type="ECO:0000256" key="9">
    <source>
        <dbReference type="ARBA" id="ARBA00022833"/>
    </source>
</evidence>
<feature type="compositionally biased region" description="Basic and acidic residues" evidence="18">
    <location>
        <begin position="535"/>
        <end position="546"/>
    </location>
</feature>
<comment type="subcellular location">
    <subcellularLocation>
        <location evidence="1">Cell membrane</location>
        <topology evidence="1">Lipid-anchor</topology>
        <topology evidence="1">GPI-anchor</topology>
    </subcellularLocation>
</comment>
<evidence type="ECO:0000256" key="13">
    <source>
        <dbReference type="ARBA" id="ARBA00023288"/>
    </source>
</evidence>
<evidence type="ECO:0000256" key="11">
    <source>
        <dbReference type="ARBA" id="ARBA00023136"/>
    </source>
</evidence>
<feature type="binding site" evidence="15">
    <location>
        <position position="180"/>
    </location>
    <ligand>
        <name>Mg(2+)</name>
        <dbReference type="ChEBI" id="CHEBI:18420"/>
    </ligand>
</feature>
<evidence type="ECO:0000256" key="17">
    <source>
        <dbReference type="RuleBase" id="RU003947"/>
    </source>
</evidence>
<evidence type="ECO:0000256" key="2">
    <source>
        <dbReference type="ARBA" id="ARBA00005984"/>
    </source>
</evidence>
<dbReference type="InterPro" id="IPR018299">
    <property type="entry name" value="Alkaline_phosphatase_AS"/>
</dbReference>
<evidence type="ECO:0000256" key="12">
    <source>
        <dbReference type="ARBA" id="ARBA00023180"/>
    </source>
</evidence>
<evidence type="ECO:0000256" key="3">
    <source>
        <dbReference type="ARBA" id="ARBA00012647"/>
    </source>
</evidence>
<evidence type="ECO:0000256" key="14">
    <source>
        <dbReference type="PIRSR" id="PIRSR601952-1"/>
    </source>
</evidence>
<feature type="binding site" evidence="15">
    <location>
        <position position="182"/>
    </location>
    <ligand>
        <name>Mg(2+)</name>
        <dbReference type="ChEBI" id="CHEBI:18420"/>
    </ligand>
</feature>
<comment type="similarity">
    <text evidence="2 16">Belongs to the alkaline phosphatase family.</text>
</comment>
<feature type="binding site" evidence="15">
    <location>
        <position position="335"/>
    </location>
    <ligand>
        <name>Mg(2+)</name>
        <dbReference type="ChEBI" id="CHEBI:18420"/>
    </ligand>
</feature>
<keyword evidence="13" id="KW-0449">Lipoprotein</keyword>
<evidence type="ECO:0000256" key="19">
    <source>
        <dbReference type="SAM" id="SignalP"/>
    </source>
</evidence>
<dbReference type="InterPro" id="IPR017850">
    <property type="entry name" value="Alkaline_phosphatase_core_sf"/>
</dbReference>
<dbReference type="Gene3D" id="3.40.720.10">
    <property type="entry name" value="Alkaline Phosphatase, subunit A"/>
    <property type="match status" value="1"/>
</dbReference>
<evidence type="ECO:0000256" key="6">
    <source>
        <dbReference type="ARBA" id="ARBA00022622"/>
    </source>
</evidence>
<dbReference type="FunFam" id="3.40.720.10:FF:000008">
    <property type="entry name" value="Alkaline phosphatase"/>
    <property type="match status" value="1"/>
</dbReference>
<protein>
    <recommendedName>
        <fullName evidence="3 17">Alkaline phosphatase</fullName>
        <ecNumber evidence="3 17">3.1.3.1</ecNumber>
    </recommendedName>
</protein>
<dbReference type="Pfam" id="PF00245">
    <property type="entry name" value="Alk_phosphatase"/>
    <property type="match status" value="1"/>
</dbReference>